<feature type="transmembrane region" description="Helical" evidence="5">
    <location>
        <begin position="21"/>
        <end position="38"/>
    </location>
</feature>
<dbReference type="Gene3D" id="1.20.1250.20">
    <property type="entry name" value="MFS general substrate transporter like domains"/>
    <property type="match status" value="1"/>
</dbReference>
<dbReference type="PROSITE" id="PS50850">
    <property type="entry name" value="MFS"/>
    <property type="match status" value="1"/>
</dbReference>
<feature type="transmembrane region" description="Helical" evidence="5">
    <location>
        <begin position="50"/>
        <end position="75"/>
    </location>
</feature>
<evidence type="ECO:0000313" key="8">
    <source>
        <dbReference type="Proteomes" id="UP000466445"/>
    </source>
</evidence>
<reference evidence="7 8" key="1">
    <citation type="journal article" date="2019" name="Emerg. Microbes Infect.">
        <title>Comprehensive subspecies identification of 175 nontuberculous mycobacteria species based on 7547 genomic profiles.</title>
        <authorList>
            <person name="Matsumoto Y."/>
            <person name="Kinjo T."/>
            <person name="Motooka D."/>
            <person name="Nabeya D."/>
            <person name="Jung N."/>
            <person name="Uechi K."/>
            <person name="Horii T."/>
            <person name="Iida T."/>
            <person name="Fujita J."/>
            <person name="Nakamura S."/>
        </authorList>
    </citation>
    <scope>NUCLEOTIDE SEQUENCE [LARGE SCALE GENOMIC DNA]</scope>
    <source>
        <strain evidence="7 8">JCM 30395</strain>
    </source>
</reference>
<dbReference type="GO" id="GO:0022857">
    <property type="term" value="F:transmembrane transporter activity"/>
    <property type="evidence" value="ECO:0007669"/>
    <property type="project" value="InterPro"/>
</dbReference>
<name>A0A7I7SK79_9MYCO</name>
<evidence type="ECO:0000256" key="5">
    <source>
        <dbReference type="SAM" id="Phobius"/>
    </source>
</evidence>
<sequence length="111" mass="11389">MDTNGTDETQPERPVGISTRLTLLFAVAGGAAVGNLYWAQPLLGNIGTSLGISTGLAGLLVTVTQIGYAVGILLVVPLGDVLNRRRLIPAIMLCSAVALAACALASIFRRG</sequence>
<feature type="transmembrane region" description="Helical" evidence="5">
    <location>
        <begin position="87"/>
        <end position="108"/>
    </location>
</feature>
<feature type="domain" description="Major facilitator superfamily (MFS) profile" evidence="6">
    <location>
        <begin position="18"/>
        <end position="111"/>
    </location>
</feature>
<evidence type="ECO:0000256" key="1">
    <source>
        <dbReference type="ARBA" id="ARBA00004651"/>
    </source>
</evidence>
<dbReference type="RefSeq" id="WP_179965054.1">
    <property type="nucleotide sequence ID" value="NZ_AP022595.1"/>
</dbReference>
<dbReference type="InterPro" id="IPR020846">
    <property type="entry name" value="MFS_dom"/>
</dbReference>
<keyword evidence="3 5" id="KW-1133">Transmembrane helix</keyword>
<dbReference type="PANTHER" id="PTHR42910">
    <property type="entry name" value="TRANSPORTER SCO4007-RELATED"/>
    <property type="match status" value="1"/>
</dbReference>
<evidence type="ECO:0000256" key="4">
    <source>
        <dbReference type="ARBA" id="ARBA00023136"/>
    </source>
</evidence>
<dbReference type="EMBL" id="AP022595">
    <property type="protein sequence ID" value="BBY57168.1"/>
    <property type="molecule type" value="Genomic_DNA"/>
</dbReference>
<dbReference type="PANTHER" id="PTHR42910:SF1">
    <property type="entry name" value="MAJOR FACILITATOR SUPERFAMILY (MFS) PROFILE DOMAIN-CONTAINING PROTEIN"/>
    <property type="match status" value="1"/>
</dbReference>
<accession>A0A7I7SK79</accession>
<keyword evidence="8" id="KW-1185">Reference proteome</keyword>
<dbReference type="Proteomes" id="UP000466445">
    <property type="component" value="Chromosome"/>
</dbReference>
<comment type="subcellular location">
    <subcellularLocation>
        <location evidence="1">Cell membrane</location>
        <topology evidence="1">Multi-pass membrane protein</topology>
    </subcellularLocation>
</comment>
<organism evidence="7 8">
    <name type="scientific">Mycolicibacterium sarraceniae</name>
    <dbReference type="NCBI Taxonomy" id="1534348"/>
    <lineage>
        <taxon>Bacteria</taxon>
        <taxon>Bacillati</taxon>
        <taxon>Actinomycetota</taxon>
        <taxon>Actinomycetes</taxon>
        <taxon>Mycobacteriales</taxon>
        <taxon>Mycobacteriaceae</taxon>
        <taxon>Mycolicibacterium</taxon>
    </lineage>
</organism>
<protein>
    <recommendedName>
        <fullName evidence="6">Major facilitator superfamily (MFS) profile domain-containing protein</fullName>
    </recommendedName>
</protein>
<evidence type="ECO:0000256" key="2">
    <source>
        <dbReference type="ARBA" id="ARBA00022692"/>
    </source>
</evidence>
<proteinExistence type="predicted"/>
<dbReference type="AlphaFoldDB" id="A0A7I7SK79"/>
<keyword evidence="4 5" id="KW-0472">Membrane</keyword>
<gene>
    <name evidence="7" type="ORF">MSAR_03040</name>
</gene>
<dbReference type="InterPro" id="IPR036259">
    <property type="entry name" value="MFS_trans_sf"/>
</dbReference>
<dbReference type="SUPFAM" id="SSF103473">
    <property type="entry name" value="MFS general substrate transporter"/>
    <property type="match status" value="1"/>
</dbReference>
<evidence type="ECO:0000256" key="3">
    <source>
        <dbReference type="ARBA" id="ARBA00022989"/>
    </source>
</evidence>
<dbReference type="KEGG" id="msar:MSAR_03040"/>
<keyword evidence="2 5" id="KW-0812">Transmembrane</keyword>
<evidence type="ECO:0000259" key="6">
    <source>
        <dbReference type="PROSITE" id="PS50850"/>
    </source>
</evidence>
<dbReference type="GO" id="GO:0005886">
    <property type="term" value="C:plasma membrane"/>
    <property type="evidence" value="ECO:0007669"/>
    <property type="project" value="UniProtKB-SubCell"/>
</dbReference>
<evidence type="ECO:0000313" key="7">
    <source>
        <dbReference type="EMBL" id="BBY57168.1"/>
    </source>
</evidence>